<dbReference type="PANTHER" id="PTHR39321:SF3">
    <property type="entry name" value="PHOSPHOPANTETHEINE ADENYLYLTRANSFERASE"/>
    <property type="match status" value="1"/>
</dbReference>
<dbReference type="AlphaFoldDB" id="I4CCR9"/>
<dbReference type="KEGG" id="dti:Desti_4740"/>
<feature type="domain" description="Cytidyltransferase-like" evidence="12">
    <location>
        <begin position="18"/>
        <end position="195"/>
    </location>
</feature>
<dbReference type="HAMAP" id="MF_00244">
    <property type="entry name" value="NaMN_adenylyltr"/>
    <property type="match status" value="1"/>
</dbReference>
<accession>I4CCR9</accession>
<dbReference type="Gene3D" id="3.40.50.620">
    <property type="entry name" value="HUPs"/>
    <property type="match status" value="1"/>
</dbReference>
<dbReference type="CDD" id="cd02165">
    <property type="entry name" value="NMNAT"/>
    <property type="match status" value="1"/>
</dbReference>
<dbReference type="EC" id="2.7.7.18" evidence="11"/>
<evidence type="ECO:0000256" key="1">
    <source>
        <dbReference type="ARBA" id="ARBA00002324"/>
    </source>
</evidence>
<evidence type="ECO:0000256" key="11">
    <source>
        <dbReference type="HAMAP-Rule" id="MF_00244"/>
    </source>
</evidence>
<dbReference type="NCBIfam" id="TIGR00482">
    <property type="entry name" value="nicotinate (nicotinamide) nucleotide adenylyltransferase"/>
    <property type="match status" value="1"/>
</dbReference>
<evidence type="ECO:0000256" key="6">
    <source>
        <dbReference type="ARBA" id="ARBA00022695"/>
    </source>
</evidence>
<keyword evidence="8 11" id="KW-0067">ATP-binding</keyword>
<protein>
    <recommendedName>
        <fullName evidence="11">Probable nicotinate-nucleotide adenylyltransferase</fullName>
        <ecNumber evidence="11">2.7.7.18</ecNumber>
    </recommendedName>
    <alternativeName>
        <fullName evidence="11">Deamido-NAD(+) diphosphorylase</fullName>
    </alternativeName>
    <alternativeName>
        <fullName evidence="11">Deamido-NAD(+) pyrophosphorylase</fullName>
    </alternativeName>
    <alternativeName>
        <fullName evidence="11">Nicotinate mononucleotide adenylyltransferase</fullName>
        <shortName evidence="11">NaMN adenylyltransferase</shortName>
    </alternativeName>
</protein>
<comment type="function">
    <text evidence="1 11">Catalyzes the reversible adenylation of nicotinate mononucleotide (NaMN) to nicotinic acid adenine dinucleotide (NaAD).</text>
</comment>
<evidence type="ECO:0000256" key="4">
    <source>
        <dbReference type="ARBA" id="ARBA00022642"/>
    </source>
</evidence>
<dbReference type="InterPro" id="IPR004821">
    <property type="entry name" value="Cyt_trans-like"/>
</dbReference>
<evidence type="ECO:0000259" key="12">
    <source>
        <dbReference type="Pfam" id="PF01467"/>
    </source>
</evidence>
<dbReference type="NCBIfam" id="NF000840">
    <property type="entry name" value="PRK00071.1-3"/>
    <property type="match status" value="1"/>
</dbReference>
<dbReference type="SUPFAM" id="SSF52374">
    <property type="entry name" value="Nucleotidylyl transferase"/>
    <property type="match status" value="1"/>
</dbReference>
<organism evidence="13 14">
    <name type="scientific">Desulfomonile tiedjei (strain ATCC 49306 / DSM 6799 / DCB-1)</name>
    <dbReference type="NCBI Taxonomy" id="706587"/>
    <lineage>
        <taxon>Bacteria</taxon>
        <taxon>Pseudomonadati</taxon>
        <taxon>Thermodesulfobacteriota</taxon>
        <taxon>Desulfomonilia</taxon>
        <taxon>Desulfomonilales</taxon>
        <taxon>Desulfomonilaceae</taxon>
        <taxon>Desulfomonile</taxon>
    </lineage>
</organism>
<evidence type="ECO:0000256" key="8">
    <source>
        <dbReference type="ARBA" id="ARBA00022840"/>
    </source>
</evidence>
<keyword evidence="7 11" id="KW-0547">Nucleotide-binding</keyword>
<dbReference type="eggNOG" id="COG1057">
    <property type="taxonomic scope" value="Bacteria"/>
</dbReference>
<evidence type="ECO:0000256" key="7">
    <source>
        <dbReference type="ARBA" id="ARBA00022741"/>
    </source>
</evidence>
<dbReference type="GO" id="GO:0005524">
    <property type="term" value="F:ATP binding"/>
    <property type="evidence" value="ECO:0007669"/>
    <property type="project" value="UniProtKB-KW"/>
</dbReference>
<keyword evidence="5 11" id="KW-0808">Transferase</keyword>
<dbReference type="InterPro" id="IPR014729">
    <property type="entry name" value="Rossmann-like_a/b/a_fold"/>
</dbReference>
<dbReference type="GO" id="GO:0004515">
    <property type="term" value="F:nicotinate-nucleotide adenylyltransferase activity"/>
    <property type="evidence" value="ECO:0007669"/>
    <property type="project" value="UniProtKB-UniRule"/>
</dbReference>
<dbReference type="InterPro" id="IPR005248">
    <property type="entry name" value="NadD/NMNAT"/>
</dbReference>
<dbReference type="Pfam" id="PF01467">
    <property type="entry name" value="CTP_transf_like"/>
    <property type="match status" value="1"/>
</dbReference>
<evidence type="ECO:0000256" key="9">
    <source>
        <dbReference type="ARBA" id="ARBA00023027"/>
    </source>
</evidence>
<comment type="catalytic activity">
    <reaction evidence="10 11">
        <text>nicotinate beta-D-ribonucleotide + ATP + H(+) = deamido-NAD(+) + diphosphate</text>
        <dbReference type="Rhea" id="RHEA:22860"/>
        <dbReference type="ChEBI" id="CHEBI:15378"/>
        <dbReference type="ChEBI" id="CHEBI:30616"/>
        <dbReference type="ChEBI" id="CHEBI:33019"/>
        <dbReference type="ChEBI" id="CHEBI:57502"/>
        <dbReference type="ChEBI" id="CHEBI:58437"/>
        <dbReference type="EC" id="2.7.7.18"/>
    </reaction>
</comment>
<dbReference type="PATRIC" id="fig|706587.4.peg.5367"/>
<keyword evidence="4 11" id="KW-0662">Pyridine nucleotide biosynthesis</keyword>
<dbReference type="RefSeq" id="WP_014812468.1">
    <property type="nucleotide sequence ID" value="NC_018025.1"/>
</dbReference>
<keyword evidence="14" id="KW-1185">Reference proteome</keyword>
<dbReference type="Proteomes" id="UP000006055">
    <property type="component" value="Chromosome"/>
</dbReference>
<evidence type="ECO:0000256" key="10">
    <source>
        <dbReference type="ARBA" id="ARBA00048721"/>
    </source>
</evidence>
<keyword evidence="6 11" id="KW-0548">Nucleotidyltransferase</keyword>
<gene>
    <name evidence="11" type="primary">nadD</name>
    <name evidence="13" type="ordered locus">Desti_4740</name>
</gene>
<sequence>MVKTSSFFQKSDIQRVGILGGTFNPPHLGHLRLAEEVAELHELSRILFMPSLIPPHKYHPEIASPEHRLEMTRLACLGNDRLEVSDLEIRLKGPSYTINTLKALKEQNLETFFIMGTDSLKEISTWKDYQQLFELSHFLVVKRPGTDFFSAWRETPESFRNKFTLSGECFVHESSGILVHSTVEGLNVSSTTIRNLLKQGKSIRYLVPESVRSYILEHRLYESPKIGVI</sequence>
<dbReference type="PANTHER" id="PTHR39321">
    <property type="entry name" value="NICOTINATE-NUCLEOTIDE ADENYLYLTRANSFERASE-RELATED"/>
    <property type="match status" value="1"/>
</dbReference>
<evidence type="ECO:0000256" key="2">
    <source>
        <dbReference type="ARBA" id="ARBA00005019"/>
    </source>
</evidence>
<name>I4CCR9_DESTA</name>
<dbReference type="UniPathway" id="UPA00253">
    <property type="reaction ID" value="UER00332"/>
</dbReference>
<evidence type="ECO:0000313" key="13">
    <source>
        <dbReference type="EMBL" id="AFM27360.1"/>
    </source>
</evidence>
<comment type="pathway">
    <text evidence="2 11">Cofactor biosynthesis; NAD(+) biosynthesis; deamido-NAD(+) from nicotinate D-ribonucleotide: step 1/1.</text>
</comment>
<reference evidence="14" key="1">
    <citation type="submission" date="2012-06" db="EMBL/GenBank/DDBJ databases">
        <title>Complete sequence of chromosome of Desulfomonile tiedjei DSM 6799.</title>
        <authorList>
            <person name="Lucas S."/>
            <person name="Copeland A."/>
            <person name="Lapidus A."/>
            <person name="Glavina del Rio T."/>
            <person name="Dalin E."/>
            <person name="Tice H."/>
            <person name="Bruce D."/>
            <person name="Goodwin L."/>
            <person name="Pitluck S."/>
            <person name="Peters L."/>
            <person name="Ovchinnikova G."/>
            <person name="Zeytun A."/>
            <person name="Lu M."/>
            <person name="Kyrpides N."/>
            <person name="Mavromatis K."/>
            <person name="Ivanova N."/>
            <person name="Brettin T."/>
            <person name="Detter J.C."/>
            <person name="Han C."/>
            <person name="Larimer F."/>
            <person name="Land M."/>
            <person name="Hauser L."/>
            <person name="Markowitz V."/>
            <person name="Cheng J.-F."/>
            <person name="Hugenholtz P."/>
            <person name="Woyke T."/>
            <person name="Wu D."/>
            <person name="Spring S."/>
            <person name="Schroeder M."/>
            <person name="Brambilla E."/>
            <person name="Klenk H.-P."/>
            <person name="Eisen J.A."/>
        </authorList>
    </citation>
    <scope>NUCLEOTIDE SEQUENCE [LARGE SCALE GENOMIC DNA]</scope>
    <source>
        <strain evidence="14">ATCC 49306 / DSM 6799 / DCB-1</strain>
    </source>
</reference>
<evidence type="ECO:0000256" key="3">
    <source>
        <dbReference type="ARBA" id="ARBA00009014"/>
    </source>
</evidence>
<proteinExistence type="inferred from homology"/>
<comment type="similarity">
    <text evidence="3 11">Belongs to the NadD family.</text>
</comment>
<dbReference type="HOGENOM" id="CLU_069765_3_1_7"/>
<dbReference type="EMBL" id="CP003360">
    <property type="protein sequence ID" value="AFM27360.1"/>
    <property type="molecule type" value="Genomic_DNA"/>
</dbReference>
<evidence type="ECO:0000313" key="14">
    <source>
        <dbReference type="Proteomes" id="UP000006055"/>
    </source>
</evidence>
<dbReference type="STRING" id="706587.Desti_4740"/>
<evidence type="ECO:0000256" key="5">
    <source>
        <dbReference type="ARBA" id="ARBA00022679"/>
    </source>
</evidence>
<dbReference type="GO" id="GO:0009435">
    <property type="term" value="P:NAD+ biosynthetic process"/>
    <property type="evidence" value="ECO:0007669"/>
    <property type="project" value="UniProtKB-UniRule"/>
</dbReference>
<dbReference type="OrthoDB" id="5295945at2"/>
<dbReference type="NCBIfam" id="TIGR00125">
    <property type="entry name" value="cyt_tran_rel"/>
    <property type="match status" value="1"/>
</dbReference>
<keyword evidence="9 11" id="KW-0520">NAD</keyword>